<feature type="compositionally biased region" description="Gly residues" evidence="1">
    <location>
        <begin position="76"/>
        <end position="85"/>
    </location>
</feature>
<accession>A0A0A9CW75</accession>
<reference evidence="2" key="2">
    <citation type="journal article" date="2015" name="Data Brief">
        <title>Shoot transcriptome of the giant reed, Arundo donax.</title>
        <authorList>
            <person name="Barrero R.A."/>
            <person name="Guerrero F.D."/>
            <person name="Moolhuijzen P."/>
            <person name="Goolsby J.A."/>
            <person name="Tidwell J."/>
            <person name="Bellgard S.E."/>
            <person name="Bellgard M.I."/>
        </authorList>
    </citation>
    <scope>NUCLEOTIDE SEQUENCE</scope>
    <source>
        <tissue evidence="2">Shoot tissue taken approximately 20 cm above the soil surface</tissue>
    </source>
</reference>
<name>A0A0A9CW75_ARUDO</name>
<proteinExistence type="predicted"/>
<protein>
    <submittedName>
        <fullName evidence="2">Uncharacterized protein</fullName>
    </submittedName>
</protein>
<sequence length="107" mass="10991">MVCMGCAETNLTSLPRSSNNPDKLNPIENDMISNAFRLTGRVRDPTGRLLSSDDNVAGQDATDESDSHPDSSSSFFGGGSGGGGSLVPSSDTSSSPSAKLCTWSSST</sequence>
<evidence type="ECO:0000313" key="2">
    <source>
        <dbReference type="EMBL" id="JAD77605.1"/>
    </source>
</evidence>
<feature type="compositionally biased region" description="Low complexity" evidence="1">
    <location>
        <begin position="86"/>
        <end position="97"/>
    </location>
</feature>
<feature type="region of interest" description="Disordered" evidence="1">
    <location>
        <begin position="1"/>
        <end position="107"/>
    </location>
</feature>
<feature type="compositionally biased region" description="Polar residues" evidence="1">
    <location>
        <begin position="9"/>
        <end position="22"/>
    </location>
</feature>
<dbReference type="AlphaFoldDB" id="A0A0A9CW75"/>
<reference evidence="2" key="1">
    <citation type="submission" date="2014-09" db="EMBL/GenBank/DDBJ databases">
        <authorList>
            <person name="Magalhaes I.L.F."/>
            <person name="Oliveira U."/>
            <person name="Santos F.R."/>
            <person name="Vidigal T.H.D.A."/>
            <person name="Brescovit A.D."/>
            <person name="Santos A.J."/>
        </authorList>
    </citation>
    <scope>NUCLEOTIDE SEQUENCE</scope>
    <source>
        <tissue evidence="2">Shoot tissue taken approximately 20 cm above the soil surface</tissue>
    </source>
</reference>
<organism evidence="2">
    <name type="scientific">Arundo donax</name>
    <name type="common">Giant reed</name>
    <name type="synonym">Donax arundinaceus</name>
    <dbReference type="NCBI Taxonomy" id="35708"/>
    <lineage>
        <taxon>Eukaryota</taxon>
        <taxon>Viridiplantae</taxon>
        <taxon>Streptophyta</taxon>
        <taxon>Embryophyta</taxon>
        <taxon>Tracheophyta</taxon>
        <taxon>Spermatophyta</taxon>
        <taxon>Magnoliopsida</taxon>
        <taxon>Liliopsida</taxon>
        <taxon>Poales</taxon>
        <taxon>Poaceae</taxon>
        <taxon>PACMAD clade</taxon>
        <taxon>Arundinoideae</taxon>
        <taxon>Arundineae</taxon>
        <taxon>Arundo</taxon>
    </lineage>
</organism>
<dbReference type="EMBL" id="GBRH01220290">
    <property type="protein sequence ID" value="JAD77605.1"/>
    <property type="molecule type" value="Transcribed_RNA"/>
</dbReference>
<evidence type="ECO:0000256" key="1">
    <source>
        <dbReference type="SAM" id="MobiDB-lite"/>
    </source>
</evidence>